<dbReference type="InterPro" id="IPR024586">
    <property type="entry name" value="DnaJ-like_C11_C"/>
</dbReference>
<dbReference type="InterPro" id="IPR052243">
    <property type="entry name" value="Mito_inner_membrane_organizer"/>
</dbReference>
<dbReference type="InParanoid" id="A0A0G4FE29"/>
<dbReference type="GO" id="GO:0042407">
    <property type="term" value="P:cristae formation"/>
    <property type="evidence" value="ECO:0007669"/>
    <property type="project" value="TreeGrafter"/>
</dbReference>
<accession>A0A0G4FE29</accession>
<dbReference type="GO" id="GO:0005739">
    <property type="term" value="C:mitochondrion"/>
    <property type="evidence" value="ECO:0007669"/>
    <property type="project" value="GOC"/>
</dbReference>
<dbReference type="PROSITE" id="PS50076">
    <property type="entry name" value="DNAJ_2"/>
    <property type="match status" value="1"/>
</dbReference>
<evidence type="ECO:0000313" key="5">
    <source>
        <dbReference type="Proteomes" id="UP000041254"/>
    </source>
</evidence>
<gene>
    <name evidence="4" type="ORF">Vbra_4405</name>
</gene>
<dbReference type="PANTHER" id="PTHR44157">
    <property type="entry name" value="DNAJ HOMOLOG SUBFAMILY C MEMBER 11"/>
    <property type="match status" value="1"/>
</dbReference>
<proteinExistence type="predicted"/>
<dbReference type="EMBL" id="CDMY01000411">
    <property type="protein sequence ID" value="CEM11220.1"/>
    <property type="molecule type" value="Genomic_DNA"/>
</dbReference>
<feature type="compositionally biased region" description="Basic and acidic residues" evidence="2">
    <location>
        <begin position="157"/>
        <end position="170"/>
    </location>
</feature>
<dbReference type="SUPFAM" id="SSF46565">
    <property type="entry name" value="Chaperone J-domain"/>
    <property type="match status" value="1"/>
</dbReference>
<name>A0A0G4FE29_VITBC</name>
<sequence length="735" mass="82243">MADSRRRRSSGGESRGEWMDRYDTGDDFDYYDILRVPRSASQDEIKREYRELSRVYHPDKALLQSASSSSDSVGTTPAVQQLQYSASGYLTVQDTVQDQDDRRGSKTSSAFLKLNRAYRVLSDPLLRQFYDRYGAVGVKLVEEAKDELRAEEEEQLHEEGGEHDEHHHDTSSPLLDTQQVPDAEIDEWSAAYARRDSSSLVRASNPMHEFEKRVNRLMRKHEELSALRLMNLAGHFTLATLTELFDPTANFLFRRKWKLQFAAMGQSVQFNLGAHTLVLACAAHIQSTTAGVARFSGLWSVPLGSDMDLRVSLATSGTSLIQTIDASLSRKLDDNLTLSQKVSVNRRGQLSTTLAMAQSMGEGLDGILSWKIGEGHGVSARWLWTKDKLSLRTDVSVSEDDVSVSGKAKYDIDESASVALMPQLSISQGISTECVVSFRPSFVDELTKMQYGVLWRPNAFSLKFRIVRAGMSFTFPIQLFQSSELDLLQLQLVGYFLLLGAIPPAAYLTIKHAHKYAKKKRVGRHLTEALANLRVALGELRSRAYRSLVRDPLRPAQHQQSSITAGIREAFGAFMAAVSSALKDEELADGAKVVSQMDGDATTVPDESRLSEATKQELQRARDDRSLQYRASEESRDRERSRSGLVIEAGRYGHPKLLRQDPPSSLFIVDVTVPLMHQVRESRLELSCAPKAQLVGFANPCADLNGVQPQLYIRYRYGGQVFHRVFLDRDGVLLP</sequence>
<evidence type="ECO:0000256" key="1">
    <source>
        <dbReference type="ARBA" id="ARBA00023186"/>
    </source>
</evidence>
<evidence type="ECO:0000259" key="3">
    <source>
        <dbReference type="PROSITE" id="PS50076"/>
    </source>
</evidence>
<dbReference type="Gene3D" id="1.10.287.110">
    <property type="entry name" value="DnaJ domain"/>
    <property type="match status" value="1"/>
</dbReference>
<dbReference type="OrthoDB" id="445556at2759"/>
<evidence type="ECO:0000313" key="4">
    <source>
        <dbReference type="EMBL" id="CEM11220.1"/>
    </source>
</evidence>
<dbReference type="CDD" id="cd06257">
    <property type="entry name" value="DnaJ"/>
    <property type="match status" value="1"/>
</dbReference>
<dbReference type="InterPro" id="IPR036869">
    <property type="entry name" value="J_dom_sf"/>
</dbReference>
<reference evidence="4 5" key="1">
    <citation type="submission" date="2014-11" db="EMBL/GenBank/DDBJ databases">
        <authorList>
            <person name="Zhu J."/>
            <person name="Qi W."/>
            <person name="Song R."/>
        </authorList>
    </citation>
    <scope>NUCLEOTIDE SEQUENCE [LARGE SCALE GENOMIC DNA]</scope>
</reference>
<feature type="region of interest" description="Disordered" evidence="2">
    <location>
        <begin position="1"/>
        <end position="25"/>
    </location>
</feature>
<feature type="compositionally biased region" description="Basic and acidic residues" evidence="2">
    <location>
        <begin position="606"/>
        <end position="642"/>
    </location>
</feature>
<dbReference type="STRING" id="1169540.A0A0G4FE29"/>
<dbReference type="Pfam" id="PF00226">
    <property type="entry name" value="DnaJ"/>
    <property type="match status" value="1"/>
</dbReference>
<keyword evidence="5" id="KW-1185">Reference proteome</keyword>
<dbReference type="PANTHER" id="PTHR44157:SF1">
    <property type="entry name" value="DNAJ HOMOLOG SUBFAMILY C MEMBER 11"/>
    <property type="match status" value="1"/>
</dbReference>
<dbReference type="Pfam" id="PF11875">
    <property type="entry name" value="DnaJ-like_C11_C"/>
    <property type="match status" value="1"/>
</dbReference>
<dbReference type="SMART" id="SM00271">
    <property type="entry name" value="DnaJ"/>
    <property type="match status" value="1"/>
</dbReference>
<dbReference type="PRINTS" id="PR00625">
    <property type="entry name" value="JDOMAIN"/>
</dbReference>
<dbReference type="Proteomes" id="UP000041254">
    <property type="component" value="Unassembled WGS sequence"/>
</dbReference>
<feature type="region of interest" description="Disordered" evidence="2">
    <location>
        <begin position="148"/>
        <end position="178"/>
    </location>
</feature>
<keyword evidence="1" id="KW-0143">Chaperone</keyword>
<feature type="region of interest" description="Disordered" evidence="2">
    <location>
        <begin position="598"/>
        <end position="642"/>
    </location>
</feature>
<organism evidence="4 5">
    <name type="scientific">Vitrella brassicaformis (strain CCMP3155)</name>
    <dbReference type="NCBI Taxonomy" id="1169540"/>
    <lineage>
        <taxon>Eukaryota</taxon>
        <taxon>Sar</taxon>
        <taxon>Alveolata</taxon>
        <taxon>Colpodellida</taxon>
        <taxon>Vitrellaceae</taxon>
        <taxon>Vitrella</taxon>
    </lineage>
</organism>
<dbReference type="InterPro" id="IPR001623">
    <property type="entry name" value="DnaJ_domain"/>
</dbReference>
<feature type="domain" description="J" evidence="3">
    <location>
        <begin position="29"/>
        <end position="134"/>
    </location>
</feature>
<dbReference type="AlphaFoldDB" id="A0A0G4FE29"/>
<protein>
    <recommendedName>
        <fullName evidence="3">J domain-containing protein</fullName>
    </recommendedName>
</protein>
<feature type="compositionally biased region" description="Basic and acidic residues" evidence="2">
    <location>
        <begin position="14"/>
        <end position="24"/>
    </location>
</feature>
<evidence type="ECO:0000256" key="2">
    <source>
        <dbReference type="SAM" id="MobiDB-lite"/>
    </source>
</evidence>
<dbReference type="VEuPathDB" id="CryptoDB:Vbra_4405"/>